<dbReference type="GO" id="GO:0046872">
    <property type="term" value="F:metal ion binding"/>
    <property type="evidence" value="ECO:0007669"/>
    <property type="project" value="UniProtKB-KW"/>
</dbReference>
<evidence type="ECO:0000256" key="1">
    <source>
        <dbReference type="ARBA" id="ARBA00006847"/>
    </source>
</evidence>
<comment type="similarity">
    <text evidence="2">In the central section; belongs to the CRISPR-associated helicase Cas3 family.</text>
</comment>
<sequence length="731" mass="79914">MAEEPWAHSKNSSGTRHGLEAHLRGTAELARGFASAFGAGELAGYLGLIHDVGKGACAWQDGLRRAESQGGRVVDAGGRSIDHKAAGMWVALRKGGIGSFALAVLGHHGGIPARHALRDVLASAEGAAAAQVQEAVQRVAELVPEILHDRRATVPDWGRSADDPHAAEMLLRMAFSALVDADFLDTERHFAETTRPSVPSLASLAQTYEAERAAYLGGVASPINALRTEIYEQAVSAAAEPPGIFPFPAPTGSGKTITSGGFSVHHATRHGLRRMIVAVPYLSITEQNARVYRRLFGEANVVEHHSGVDLDDLEPELRWQRLATENWDAPVVVTTTVQLFESLFSNKPSAMRKLHRLAGAVIVLDEVQSLPDPLLLPILSALRHLTEHFGTSVVLSSATQPAFFSLEIFKGLKPRPILAEPKPYFEKLRRVRFEWREPAPTLEQMAQEAAMQQQSLTIVNTTKDAASFHEHLEAVAAEGVPVLHLSTRMAAGHRRETLDQIRQLLKEGAPVAVVSTQLVEAGVDLDFPVVLRAFAAAEALIQAAGRCNRNGHLDCGRVIVFDPADGSRTGAQRVYGAALDVTRAHFGPGRGDLDDPEALNAYYAQRYQIKGIERTGRGVEVQQHRADFDFPEVARLFRLIDEQSVPVLVRYGDDVEREQLRVLLTQPGGADPWVFRKLQPYLATLPRQLAVKAVRQGFARCLLGDLYEWDGDYHCQRGIEFADPRGEDFVL</sequence>
<dbReference type="PANTHER" id="PTHR47963:SF9">
    <property type="entry name" value="CRISPR-ASSOCIATED ENDONUCLEASE_HELICASE CAS3"/>
    <property type="match status" value="1"/>
</dbReference>
<dbReference type="NCBIfam" id="TIGR01587">
    <property type="entry name" value="cas3_core"/>
    <property type="match status" value="1"/>
</dbReference>
<evidence type="ECO:0000259" key="11">
    <source>
        <dbReference type="PROSITE" id="PS51643"/>
    </source>
</evidence>
<keyword evidence="3" id="KW-0540">Nuclease</keyword>
<dbReference type="InterPro" id="IPR038257">
    <property type="entry name" value="CRISPR-assoc_Cas3_HD_sf"/>
</dbReference>
<organism evidence="12 13">
    <name type="scientific">Actinomadura namibiensis</name>
    <dbReference type="NCBI Taxonomy" id="182080"/>
    <lineage>
        <taxon>Bacteria</taxon>
        <taxon>Bacillati</taxon>
        <taxon>Actinomycetota</taxon>
        <taxon>Actinomycetes</taxon>
        <taxon>Streptosporangiales</taxon>
        <taxon>Thermomonosporaceae</taxon>
        <taxon>Actinomadura</taxon>
    </lineage>
</organism>
<dbReference type="EC" id="3.6.4.-" evidence="12"/>
<keyword evidence="8" id="KW-0067">ATP-binding</keyword>
<evidence type="ECO:0000256" key="2">
    <source>
        <dbReference type="ARBA" id="ARBA00009046"/>
    </source>
</evidence>
<dbReference type="RefSeq" id="WP_182848474.1">
    <property type="nucleotide sequence ID" value="NZ_BAAALP010000060.1"/>
</dbReference>
<evidence type="ECO:0000259" key="10">
    <source>
        <dbReference type="PROSITE" id="PS51192"/>
    </source>
</evidence>
<gene>
    <name evidence="12" type="ORF">HNR61_008258</name>
</gene>
<name>A0A7W3QRA2_ACTNM</name>
<dbReference type="GO" id="GO:0051607">
    <property type="term" value="P:defense response to virus"/>
    <property type="evidence" value="ECO:0007669"/>
    <property type="project" value="UniProtKB-KW"/>
</dbReference>
<dbReference type="InterPro" id="IPR011545">
    <property type="entry name" value="DEAD/DEAH_box_helicase_dom"/>
</dbReference>
<dbReference type="PANTHER" id="PTHR47963">
    <property type="entry name" value="DEAD-BOX ATP-DEPENDENT RNA HELICASE 47, MITOCHONDRIAL"/>
    <property type="match status" value="1"/>
</dbReference>
<keyword evidence="9" id="KW-0051">Antiviral defense</keyword>
<evidence type="ECO:0000256" key="3">
    <source>
        <dbReference type="ARBA" id="ARBA00022722"/>
    </source>
</evidence>
<comment type="similarity">
    <text evidence="1">In the N-terminal section; belongs to the CRISPR-associated nuclease Cas3-HD family.</text>
</comment>
<keyword evidence="12" id="KW-0255">Endonuclease</keyword>
<dbReference type="Gene3D" id="3.40.50.300">
    <property type="entry name" value="P-loop containing nucleotide triphosphate hydrolases"/>
    <property type="match status" value="2"/>
</dbReference>
<dbReference type="InterPro" id="IPR006474">
    <property type="entry name" value="Helicase_Cas3_CRISPR-ass_core"/>
</dbReference>
<dbReference type="SMART" id="SM00487">
    <property type="entry name" value="DEXDc"/>
    <property type="match status" value="1"/>
</dbReference>
<dbReference type="InterPro" id="IPR027417">
    <property type="entry name" value="P-loop_NTPase"/>
</dbReference>
<dbReference type="CDD" id="cd17930">
    <property type="entry name" value="DEXHc_cas3"/>
    <property type="match status" value="1"/>
</dbReference>
<keyword evidence="5" id="KW-0547">Nucleotide-binding</keyword>
<dbReference type="PROSITE" id="PS51643">
    <property type="entry name" value="HD_CAS3"/>
    <property type="match status" value="1"/>
</dbReference>
<evidence type="ECO:0000313" key="13">
    <source>
        <dbReference type="Proteomes" id="UP000572680"/>
    </source>
</evidence>
<evidence type="ECO:0000313" key="12">
    <source>
        <dbReference type="EMBL" id="MBA8956575.1"/>
    </source>
</evidence>
<dbReference type="GO" id="GO:0003724">
    <property type="term" value="F:RNA helicase activity"/>
    <property type="evidence" value="ECO:0007669"/>
    <property type="project" value="TreeGrafter"/>
</dbReference>
<feature type="domain" description="Helicase ATP-binding" evidence="10">
    <location>
        <begin position="249"/>
        <end position="418"/>
    </location>
</feature>
<dbReference type="InterPro" id="IPR006483">
    <property type="entry name" value="CRISPR-assoc_Cas3_HD"/>
</dbReference>
<evidence type="ECO:0000256" key="5">
    <source>
        <dbReference type="ARBA" id="ARBA00022741"/>
    </source>
</evidence>
<accession>A0A7W3QRA2</accession>
<evidence type="ECO:0000256" key="4">
    <source>
        <dbReference type="ARBA" id="ARBA00022723"/>
    </source>
</evidence>
<protein>
    <submittedName>
        <fullName evidence="12">CRISPR-associated endonuclease/helicase Cas3</fullName>
        <ecNumber evidence="12">3.1.-.-</ecNumber>
        <ecNumber evidence="12">3.6.4.-</ecNumber>
    </submittedName>
</protein>
<evidence type="ECO:0000256" key="8">
    <source>
        <dbReference type="ARBA" id="ARBA00022840"/>
    </source>
</evidence>
<dbReference type="InterPro" id="IPR050547">
    <property type="entry name" value="DEAD_box_RNA_helicases"/>
</dbReference>
<keyword evidence="6 12" id="KW-0378">Hydrolase</keyword>
<comment type="caution">
    <text evidence="12">The sequence shown here is derived from an EMBL/GenBank/DDBJ whole genome shotgun (WGS) entry which is preliminary data.</text>
</comment>
<dbReference type="InterPro" id="IPR054712">
    <property type="entry name" value="Cas3-like_dom"/>
</dbReference>
<dbReference type="NCBIfam" id="TIGR01596">
    <property type="entry name" value="cas3_HD"/>
    <property type="match status" value="1"/>
</dbReference>
<dbReference type="CDD" id="cd09641">
    <property type="entry name" value="Cas3''_I"/>
    <property type="match status" value="1"/>
</dbReference>
<dbReference type="Gene3D" id="1.10.3210.30">
    <property type="match status" value="1"/>
</dbReference>
<dbReference type="PROSITE" id="PS51192">
    <property type="entry name" value="HELICASE_ATP_BIND_1"/>
    <property type="match status" value="1"/>
</dbReference>
<reference evidence="12 13" key="1">
    <citation type="submission" date="2020-08" db="EMBL/GenBank/DDBJ databases">
        <title>Genomic Encyclopedia of Type Strains, Phase IV (KMG-IV): sequencing the most valuable type-strain genomes for metagenomic binning, comparative biology and taxonomic classification.</title>
        <authorList>
            <person name="Goeker M."/>
        </authorList>
    </citation>
    <scope>NUCLEOTIDE SEQUENCE [LARGE SCALE GENOMIC DNA]</scope>
    <source>
        <strain evidence="12 13">DSM 44197</strain>
    </source>
</reference>
<proteinExistence type="inferred from homology"/>
<keyword evidence="4" id="KW-0479">Metal-binding</keyword>
<dbReference type="GO" id="GO:0003723">
    <property type="term" value="F:RNA binding"/>
    <property type="evidence" value="ECO:0007669"/>
    <property type="project" value="TreeGrafter"/>
</dbReference>
<keyword evidence="13" id="KW-1185">Reference proteome</keyword>
<dbReference type="EMBL" id="JACJIA010000016">
    <property type="protein sequence ID" value="MBA8956575.1"/>
    <property type="molecule type" value="Genomic_DNA"/>
</dbReference>
<feature type="domain" description="HD Cas3-type" evidence="11">
    <location>
        <begin position="12"/>
        <end position="184"/>
    </location>
</feature>
<dbReference type="Proteomes" id="UP000572680">
    <property type="component" value="Unassembled WGS sequence"/>
</dbReference>
<keyword evidence="7 12" id="KW-0347">Helicase</keyword>
<dbReference type="SUPFAM" id="SSF52540">
    <property type="entry name" value="P-loop containing nucleoside triphosphate hydrolases"/>
    <property type="match status" value="1"/>
</dbReference>
<dbReference type="InterPro" id="IPR014001">
    <property type="entry name" value="Helicase_ATP-bd"/>
</dbReference>
<dbReference type="GO" id="GO:0005524">
    <property type="term" value="F:ATP binding"/>
    <property type="evidence" value="ECO:0007669"/>
    <property type="project" value="UniProtKB-KW"/>
</dbReference>
<dbReference type="Pfam" id="PF00270">
    <property type="entry name" value="DEAD"/>
    <property type="match status" value="1"/>
</dbReference>
<evidence type="ECO:0000256" key="6">
    <source>
        <dbReference type="ARBA" id="ARBA00022801"/>
    </source>
</evidence>
<dbReference type="GO" id="GO:0004519">
    <property type="term" value="F:endonuclease activity"/>
    <property type="evidence" value="ECO:0007669"/>
    <property type="project" value="UniProtKB-KW"/>
</dbReference>
<evidence type="ECO:0000256" key="9">
    <source>
        <dbReference type="ARBA" id="ARBA00023118"/>
    </source>
</evidence>
<dbReference type="AlphaFoldDB" id="A0A7W3QRA2"/>
<evidence type="ECO:0000256" key="7">
    <source>
        <dbReference type="ARBA" id="ARBA00022806"/>
    </source>
</evidence>
<dbReference type="Pfam" id="PF18019">
    <property type="entry name" value="Cas3_HD"/>
    <property type="match status" value="1"/>
</dbReference>
<dbReference type="Pfam" id="PF22590">
    <property type="entry name" value="Cas3-like_C_2"/>
    <property type="match status" value="1"/>
</dbReference>
<dbReference type="GO" id="GO:0016787">
    <property type="term" value="F:hydrolase activity"/>
    <property type="evidence" value="ECO:0007669"/>
    <property type="project" value="UniProtKB-KW"/>
</dbReference>
<dbReference type="EC" id="3.1.-.-" evidence="12"/>